<reference evidence="9 10" key="1">
    <citation type="journal article" date="2015" name="Stand. Genomic Sci.">
        <title>Genomic Encyclopedia of Bacterial and Archaeal Type Strains, Phase III: the genomes of soil and plant-associated and newly described type strains.</title>
        <authorList>
            <person name="Whitman W.B."/>
            <person name="Woyke T."/>
            <person name="Klenk H.P."/>
            <person name="Zhou Y."/>
            <person name="Lilburn T.G."/>
            <person name="Beck B.J."/>
            <person name="De Vos P."/>
            <person name="Vandamme P."/>
            <person name="Eisen J.A."/>
            <person name="Garrity G."/>
            <person name="Hugenholtz P."/>
            <person name="Kyrpides N.C."/>
        </authorList>
    </citation>
    <scope>NUCLEOTIDE SEQUENCE [LARGE SCALE GENOMIC DNA]</scope>
    <source>
        <strain evidence="9 10">VKM Ac-2538</strain>
    </source>
</reference>
<name>A0ABY2BB41_9ACTN</name>
<comment type="caution">
    <text evidence="9">The sequence shown here is derived from an EMBL/GenBank/DDBJ whole genome shotgun (WGS) entry which is preliminary data.</text>
</comment>
<evidence type="ECO:0000256" key="2">
    <source>
        <dbReference type="ARBA" id="ARBA00022670"/>
    </source>
</evidence>
<dbReference type="GO" id="GO:0006508">
    <property type="term" value="P:proteolysis"/>
    <property type="evidence" value="ECO:0007669"/>
    <property type="project" value="UniProtKB-KW"/>
</dbReference>
<dbReference type="SUPFAM" id="SSF52743">
    <property type="entry name" value="Subtilisin-like"/>
    <property type="match status" value="1"/>
</dbReference>
<dbReference type="Pfam" id="PF00082">
    <property type="entry name" value="Peptidase_S8"/>
    <property type="match status" value="1"/>
</dbReference>
<dbReference type="EMBL" id="SLWM01000030">
    <property type="protein sequence ID" value="TCO11592.1"/>
    <property type="molecule type" value="Genomic_DNA"/>
</dbReference>
<dbReference type="InterPro" id="IPR036852">
    <property type="entry name" value="Peptidase_S8/S53_dom_sf"/>
</dbReference>
<dbReference type="GO" id="GO:0008233">
    <property type="term" value="F:peptidase activity"/>
    <property type="evidence" value="ECO:0007669"/>
    <property type="project" value="UniProtKB-KW"/>
</dbReference>
<dbReference type="PANTHER" id="PTHR43806:SF11">
    <property type="entry name" value="CEREVISIN-RELATED"/>
    <property type="match status" value="1"/>
</dbReference>
<proteinExistence type="inferred from homology"/>
<feature type="signal peptide" evidence="7">
    <location>
        <begin position="1"/>
        <end position="31"/>
    </location>
</feature>
<evidence type="ECO:0000259" key="8">
    <source>
        <dbReference type="Pfam" id="PF00082"/>
    </source>
</evidence>
<keyword evidence="4 5" id="KW-0720">Serine protease</keyword>
<dbReference type="InterPro" id="IPR022398">
    <property type="entry name" value="Peptidase_S8_His-AS"/>
</dbReference>
<dbReference type="PIRSF" id="PIRSF037852">
    <property type="entry name" value="Subtilisin_rel_SAV5721"/>
    <property type="match status" value="1"/>
</dbReference>
<dbReference type="InterPro" id="IPR017296">
    <property type="entry name" value="Peptidase_S8A_SAM-P45"/>
</dbReference>
<dbReference type="InterPro" id="IPR000209">
    <property type="entry name" value="Peptidase_S8/S53_dom"/>
</dbReference>
<accession>A0ABY2BB41</accession>
<dbReference type="Gene3D" id="3.40.50.200">
    <property type="entry name" value="Peptidase S8/S53 domain"/>
    <property type="match status" value="1"/>
</dbReference>
<dbReference type="PANTHER" id="PTHR43806">
    <property type="entry name" value="PEPTIDASE S8"/>
    <property type="match status" value="1"/>
</dbReference>
<protein>
    <submittedName>
        <fullName evidence="9">Subtilisin family serine protease</fullName>
    </submittedName>
</protein>
<feature type="active site" description="Charge relay system" evidence="5">
    <location>
        <position position="237"/>
    </location>
</feature>
<comment type="similarity">
    <text evidence="1 5 6">Belongs to the peptidase S8 family.</text>
</comment>
<dbReference type="PROSITE" id="PS00138">
    <property type="entry name" value="SUBTILASE_SER"/>
    <property type="match status" value="1"/>
</dbReference>
<evidence type="ECO:0000256" key="1">
    <source>
        <dbReference type="ARBA" id="ARBA00011073"/>
    </source>
</evidence>
<evidence type="ECO:0000256" key="6">
    <source>
        <dbReference type="RuleBase" id="RU003355"/>
    </source>
</evidence>
<keyword evidence="2 5" id="KW-0645">Protease</keyword>
<dbReference type="PROSITE" id="PS00136">
    <property type="entry name" value="SUBTILASE_ASP"/>
    <property type="match status" value="1"/>
</dbReference>
<feature type="chain" id="PRO_5045699583" evidence="7">
    <location>
        <begin position="32"/>
        <end position="1226"/>
    </location>
</feature>
<keyword evidence="7" id="KW-0732">Signal</keyword>
<dbReference type="PROSITE" id="PS51892">
    <property type="entry name" value="SUBTILASE"/>
    <property type="match status" value="1"/>
</dbReference>
<dbReference type="InterPro" id="IPR023827">
    <property type="entry name" value="Peptidase_S8_Asp-AS"/>
</dbReference>
<organism evidence="9 10">
    <name type="scientific">Kribbella orskensis</name>
    <dbReference type="NCBI Taxonomy" id="2512216"/>
    <lineage>
        <taxon>Bacteria</taxon>
        <taxon>Bacillati</taxon>
        <taxon>Actinomycetota</taxon>
        <taxon>Actinomycetes</taxon>
        <taxon>Propionibacteriales</taxon>
        <taxon>Kribbellaceae</taxon>
        <taxon>Kribbella</taxon>
    </lineage>
</organism>
<gene>
    <name evidence="9" type="ORF">EV644_13034</name>
</gene>
<dbReference type="InterPro" id="IPR050131">
    <property type="entry name" value="Peptidase_S8_subtilisin-like"/>
</dbReference>
<evidence type="ECO:0000256" key="4">
    <source>
        <dbReference type="ARBA" id="ARBA00022825"/>
    </source>
</evidence>
<keyword evidence="10" id="KW-1185">Reference proteome</keyword>
<dbReference type="InterPro" id="IPR015500">
    <property type="entry name" value="Peptidase_S8_subtilisin-rel"/>
</dbReference>
<dbReference type="PRINTS" id="PR00723">
    <property type="entry name" value="SUBTILISIN"/>
</dbReference>
<evidence type="ECO:0000313" key="10">
    <source>
        <dbReference type="Proteomes" id="UP000295818"/>
    </source>
</evidence>
<evidence type="ECO:0000256" key="7">
    <source>
        <dbReference type="SAM" id="SignalP"/>
    </source>
</evidence>
<feature type="domain" description="Peptidase S8/S53" evidence="8">
    <location>
        <begin position="228"/>
        <end position="482"/>
    </location>
</feature>
<keyword evidence="3 5" id="KW-0378">Hydrolase</keyword>
<dbReference type="InterPro" id="IPR023828">
    <property type="entry name" value="Peptidase_S8_Ser-AS"/>
</dbReference>
<evidence type="ECO:0000256" key="5">
    <source>
        <dbReference type="PROSITE-ProRule" id="PRU01240"/>
    </source>
</evidence>
<feature type="active site" description="Charge relay system" evidence="5">
    <location>
        <position position="269"/>
    </location>
</feature>
<evidence type="ECO:0000313" key="9">
    <source>
        <dbReference type="EMBL" id="TCO11592.1"/>
    </source>
</evidence>
<sequence>MTPRSGRGRRLTAFSAAVLAVAASVTGGSAAASPPSAPPGSYDVLAGQVAPQTITLITGDQVKVTVGADGKKNYTVTGPDGRLADHDLRVKGDDTYVYPRSASRYLAAKLLDEDLFNVTRLLADGYRGDLPLIVTYTDAATRSRQQPVPDGARKQRTLSSIQGAALSTSDTADFWRSLTAGSTARSTGAATFTGGVAKVWLDGKFKADLADSTAQIGAPEVWRGGNIGQGVDVAVLDTGVDLEHPDLDDRVTASTSFVPDLDVTDRHGHGTHVASTIAGTGDASGGVERGVAPGARLHIGKVLDNEGSGQESWIIAGMEWAARDQHAKVVSMSLGGGPTDGTDPISQSLNELSAETGALFTVAAGNYGPGYYTATAPGVADAALTVGAVDGADKLADFSSWGPRVGDGGLKPDITAPGVDILAARSQYAAEGTGSYQLMSGTSMATPHVAGAVALLAAQHPDWTGQQLKNAIVSTAKPTPQYIPYQGGNGRLDIAATSKASVFATSSAYSGFYGWPVAAGKSVDRMVTYTNTGDAPVVLDLSTQVNDAPAGLFTLSTPKVTVPAHGTADVTLTAKVDVAPVDKQLSGRLIATGANGLQLSTMIGIGREGERYQLTLNAKDRSGRPLAGDAILIGRGSYGQFTVEESGTELRLPPGDYTTWLTADVQGANGPSSRGLAVLTLLDIHLDKDRTVTYDARKAQQLKVVTPQATSLGEVRVNTYRDFGRDFSVGSSRWPDPSYDSAWVLPTAKVTDGTFTAGARWRMEQPALTLAASSLSFPDLRVRQAATPLPKGKQQLDAVFAGDGGPAASKTVGERGKAVVVRRNDSVSLQDQATAAATAGAKLLVVVNDGIGKLSPWGDSIWAPNPPPITVATVTHDEGEQLISQLEHGKRTLTVDSNPAMAYQYDVSHFSDQVPADPSYRPGSGDLARLDLSYRNFRQGQVTENRYDVWNVDWESAMNTWGTAAQGERTEWVTAGVPYQGHAEIVRELQQADAGWIAYRAGSRTAVQWFGPIQRPRLSKDLSPRRLEDGLAIVAPGWGSGGDHYGTAFGNFDLTQKVSLFQGSTLVSEADRDQLSVTGLKPERLPYRLVVDNTRGTFPNPYSTATRTEWGFNSGALAEAAPVSLIQLDYSVDTDAAGRAGRRDDLTISPKWSVDSSTTGLRQPSVDISYDDGKTWRRASVKHTSNGWTTQLDAPRSASFVTLRTQAEDGAGSTINQQITRAFGLK</sequence>
<dbReference type="PROSITE" id="PS00137">
    <property type="entry name" value="SUBTILASE_HIS"/>
    <property type="match status" value="1"/>
</dbReference>
<dbReference type="Gene3D" id="3.50.30.30">
    <property type="match status" value="1"/>
</dbReference>
<dbReference type="RefSeq" id="WP_199240286.1">
    <property type="nucleotide sequence ID" value="NZ_SLWM01000030.1"/>
</dbReference>
<dbReference type="Proteomes" id="UP000295818">
    <property type="component" value="Unassembled WGS sequence"/>
</dbReference>
<feature type="active site" description="Charge relay system" evidence="5">
    <location>
        <position position="443"/>
    </location>
</feature>
<evidence type="ECO:0000256" key="3">
    <source>
        <dbReference type="ARBA" id="ARBA00022801"/>
    </source>
</evidence>